<evidence type="ECO:0000313" key="5">
    <source>
        <dbReference type="Proteomes" id="UP001303473"/>
    </source>
</evidence>
<keyword evidence="2" id="KW-0472">Membrane</keyword>
<dbReference type="AlphaFoldDB" id="A0AAN6N8T0"/>
<feature type="region of interest" description="Disordered" evidence="1">
    <location>
        <begin position="287"/>
        <end position="308"/>
    </location>
</feature>
<feature type="compositionally biased region" description="Gly residues" evidence="1">
    <location>
        <begin position="287"/>
        <end position="301"/>
    </location>
</feature>
<dbReference type="Proteomes" id="UP001303473">
    <property type="component" value="Unassembled WGS sequence"/>
</dbReference>
<proteinExistence type="predicted"/>
<evidence type="ECO:0000256" key="1">
    <source>
        <dbReference type="SAM" id="MobiDB-lite"/>
    </source>
</evidence>
<evidence type="ECO:0000256" key="3">
    <source>
        <dbReference type="SAM" id="SignalP"/>
    </source>
</evidence>
<evidence type="ECO:0000313" key="4">
    <source>
        <dbReference type="EMBL" id="KAK3939848.1"/>
    </source>
</evidence>
<name>A0AAN6N8T0_9PEZI</name>
<sequence>MGRQFLSALLLAQGASAFLDRLVNINAVNVHVIELVVAAASTTDPGLLACDTAGYIVSSCSAAGSLASTVPTASLEACLCCYKGAELAFEYSSCASYIANSVPKSTDAFTLASGVYSICAGAGTQLCDAAGGGGGGGGGGGSTPKTSAVSSATRVASSTKQQAQTTAAAAAPAGCTSLINVYSSCSENVPNFTAQPASKLASCFCYDGSGTYNTKFDDYASSCAPWAKTADPTDYSLIQVFETFCAAFPPSQTAAGGAASTTPKSNASGSVGSGSGGGGGFASIAGGGSSSSSTGGSGSGGSDTSSTTSRAAVTVTRSVAFAAPAAAPAGVITWVANLATFVLSFFFLI</sequence>
<keyword evidence="2" id="KW-0812">Transmembrane</keyword>
<keyword evidence="2" id="KW-1133">Transmembrane helix</keyword>
<comment type="caution">
    <text evidence="4">The sequence shown here is derived from an EMBL/GenBank/DDBJ whole genome shotgun (WGS) entry which is preliminary data.</text>
</comment>
<accession>A0AAN6N8T0</accession>
<evidence type="ECO:0000256" key="2">
    <source>
        <dbReference type="SAM" id="Phobius"/>
    </source>
</evidence>
<keyword evidence="5" id="KW-1185">Reference proteome</keyword>
<dbReference type="EMBL" id="MU853804">
    <property type="protein sequence ID" value="KAK3939848.1"/>
    <property type="molecule type" value="Genomic_DNA"/>
</dbReference>
<feature type="signal peptide" evidence="3">
    <location>
        <begin position="1"/>
        <end position="17"/>
    </location>
</feature>
<reference evidence="5" key="1">
    <citation type="journal article" date="2023" name="Mol. Phylogenet. Evol.">
        <title>Genome-scale phylogeny and comparative genomics of the fungal order Sordariales.</title>
        <authorList>
            <person name="Hensen N."/>
            <person name="Bonometti L."/>
            <person name="Westerberg I."/>
            <person name="Brannstrom I.O."/>
            <person name="Guillou S."/>
            <person name="Cros-Aarteil S."/>
            <person name="Calhoun S."/>
            <person name="Haridas S."/>
            <person name="Kuo A."/>
            <person name="Mondo S."/>
            <person name="Pangilinan J."/>
            <person name="Riley R."/>
            <person name="LaButti K."/>
            <person name="Andreopoulos B."/>
            <person name="Lipzen A."/>
            <person name="Chen C."/>
            <person name="Yan M."/>
            <person name="Daum C."/>
            <person name="Ng V."/>
            <person name="Clum A."/>
            <person name="Steindorff A."/>
            <person name="Ohm R.A."/>
            <person name="Martin F."/>
            <person name="Silar P."/>
            <person name="Natvig D.O."/>
            <person name="Lalanne C."/>
            <person name="Gautier V."/>
            <person name="Ament-Velasquez S.L."/>
            <person name="Kruys A."/>
            <person name="Hutchinson M.I."/>
            <person name="Powell A.J."/>
            <person name="Barry K."/>
            <person name="Miller A.N."/>
            <person name="Grigoriev I.V."/>
            <person name="Debuchy R."/>
            <person name="Gladieux P."/>
            <person name="Hiltunen Thoren M."/>
            <person name="Johannesson H."/>
        </authorList>
    </citation>
    <scope>NUCLEOTIDE SEQUENCE [LARGE SCALE GENOMIC DNA]</scope>
    <source>
        <strain evidence="5">CBS 340.73</strain>
    </source>
</reference>
<protein>
    <submittedName>
        <fullName evidence="4">Uncharacterized protein</fullName>
    </submittedName>
</protein>
<keyword evidence="3" id="KW-0732">Signal</keyword>
<organism evidence="4 5">
    <name type="scientific">Diplogelasinospora grovesii</name>
    <dbReference type="NCBI Taxonomy" id="303347"/>
    <lineage>
        <taxon>Eukaryota</taxon>
        <taxon>Fungi</taxon>
        <taxon>Dikarya</taxon>
        <taxon>Ascomycota</taxon>
        <taxon>Pezizomycotina</taxon>
        <taxon>Sordariomycetes</taxon>
        <taxon>Sordariomycetidae</taxon>
        <taxon>Sordariales</taxon>
        <taxon>Diplogelasinosporaceae</taxon>
        <taxon>Diplogelasinospora</taxon>
    </lineage>
</organism>
<feature type="transmembrane region" description="Helical" evidence="2">
    <location>
        <begin position="325"/>
        <end position="348"/>
    </location>
</feature>
<gene>
    <name evidence="4" type="ORF">QBC46DRAFT_139199</name>
</gene>
<feature type="chain" id="PRO_5042820146" evidence="3">
    <location>
        <begin position="18"/>
        <end position="349"/>
    </location>
</feature>